<evidence type="ECO:0000259" key="6">
    <source>
        <dbReference type="PROSITE" id="PS50011"/>
    </source>
</evidence>
<dbReference type="CDD" id="cd14014">
    <property type="entry name" value="STKc_PknB_like"/>
    <property type="match status" value="1"/>
</dbReference>
<keyword evidence="8" id="KW-1185">Reference proteome</keyword>
<dbReference type="EMBL" id="RBXO01000001">
    <property type="protein sequence ID" value="RKT55674.1"/>
    <property type="molecule type" value="Genomic_DNA"/>
</dbReference>
<keyword evidence="7" id="KW-0808">Transferase</keyword>
<dbReference type="Gene3D" id="3.30.200.20">
    <property type="entry name" value="Phosphorylase Kinase, domain 1"/>
    <property type="match status" value="1"/>
</dbReference>
<proteinExistence type="inferred from homology"/>
<dbReference type="Pfam" id="PF00069">
    <property type="entry name" value="Pkinase"/>
    <property type="match status" value="1"/>
</dbReference>
<evidence type="ECO:0000256" key="2">
    <source>
        <dbReference type="ARBA" id="ARBA00022741"/>
    </source>
</evidence>
<feature type="compositionally biased region" description="Basic and acidic residues" evidence="4">
    <location>
        <begin position="247"/>
        <end position="273"/>
    </location>
</feature>
<dbReference type="InterPro" id="IPR011009">
    <property type="entry name" value="Kinase-like_dom_sf"/>
</dbReference>
<dbReference type="GO" id="GO:0005524">
    <property type="term" value="F:ATP binding"/>
    <property type="evidence" value="ECO:0007669"/>
    <property type="project" value="UniProtKB-KW"/>
</dbReference>
<keyword evidence="5" id="KW-0812">Transmembrane</keyword>
<keyword evidence="5" id="KW-0472">Membrane</keyword>
<dbReference type="PANTHER" id="PTHR45832:SF22">
    <property type="entry name" value="SERINE_THREONINE-PROTEIN KINASE SAMKA-RELATED"/>
    <property type="match status" value="1"/>
</dbReference>
<accession>A0A495W2T3</accession>
<evidence type="ECO:0000256" key="3">
    <source>
        <dbReference type="ARBA" id="ARBA00022840"/>
    </source>
</evidence>
<keyword evidence="3" id="KW-0067">ATP-binding</keyword>
<keyword evidence="7" id="KW-0418">Kinase</keyword>
<dbReference type="SUPFAM" id="SSF56112">
    <property type="entry name" value="Protein kinase-like (PK-like)"/>
    <property type="match status" value="1"/>
</dbReference>
<comment type="similarity">
    <text evidence="1">Belongs to the protein kinase superfamily. STE Ser/Thr protein kinase family. STE20 subfamily.</text>
</comment>
<dbReference type="PROSITE" id="PS50011">
    <property type="entry name" value="PROTEIN_KINASE_DOM"/>
    <property type="match status" value="1"/>
</dbReference>
<protein>
    <submittedName>
        <fullName evidence="7">Serine/threonine protein kinase</fullName>
    </submittedName>
</protein>
<sequence>MVTTLRAVRTGDVVGGRYELEDARGSGSGGVVWGAFDRKLKRRVALKHPHTAADHTDRTRFRREAETAAQVHHPNAVSVFDTVDGDDCWLVMEYVPAKSLDQVLAAEGPLPPERVARIGAQIAGALAAVHAKNIVHRDVKPGNILITDDGVAKLTDFGVSIWREVTRTDDGRVTGTPAFTSPEVAGGYPAGRASDVFSLGATLFAAVEGTPPFGTGEPHEVLERVRRGEALPMRQAGPLTPLLGEMLRPRPDARPTADEVRSRIGEVVGDREPPPPPAPARRPARAPVWRRGAFKVAVAAVFVAAVGAVVLTWRHQAPAAQRAGGLVGDERTADPCALIDEGELRRFGPTRLFTTYGNFNRCDSLVDVGSKAPVDVEVQLITRASRAVQGQPFEVVEGAQDAGECDRTVVVDDKYAVRVSAKLKNPPLDLCTVAGVATDTVVEVLRSGPIPRRGTPFPAGSLAHVDACALLDDEALATLAAIDGDSAVNVFGNWACKWFSTIGGPGINLRYDQHPATEVVAGELVDLDGRPGYVELDKGSGTSCTVNVPHRPPNLPQRAQIDVVVLTVTGDRPGAEYCARAKRLAAVAAAKLPS</sequence>
<reference evidence="7 8" key="1">
    <citation type="submission" date="2018-10" db="EMBL/GenBank/DDBJ databases">
        <title>Sequencing the genomes of 1000 actinobacteria strains.</title>
        <authorList>
            <person name="Klenk H.-P."/>
        </authorList>
    </citation>
    <scope>NUCLEOTIDE SEQUENCE [LARGE SCALE GENOMIC DNA]</scope>
    <source>
        <strain evidence="7 8">DSM 43800</strain>
    </source>
</reference>
<evidence type="ECO:0000313" key="8">
    <source>
        <dbReference type="Proteomes" id="UP000282084"/>
    </source>
</evidence>
<dbReference type="Proteomes" id="UP000282084">
    <property type="component" value="Unassembled WGS sequence"/>
</dbReference>
<dbReference type="InterPro" id="IPR000719">
    <property type="entry name" value="Prot_kinase_dom"/>
</dbReference>
<dbReference type="SMART" id="SM00220">
    <property type="entry name" value="S_TKc"/>
    <property type="match status" value="1"/>
</dbReference>
<organism evidence="7 8">
    <name type="scientific">Saccharothrix australiensis</name>
    <dbReference type="NCBI Taxonomy" id="2072"/>
    <lineage>
        <taxon>Bacteria</taxon>
        <taxon>Bacillati</taxon>
        <taxon>Actinomycetota</taxon>
        <taxon>Actinomycetes</taxon>
        <taxon>Pseudonocardiales</taxon>
        <taxon>Pseudonocardiaceae</taxon>
        <taxon>Saccharothrix</taxon>
    </lineage>
</organism>
<keyword evidence="5" id="KW-1133">Transmembrane helix</keyword>
<evidence type="ECO:0000256" key="1">
    <source>
        <dbReference type="ARBA" id="ARBA00008874"/>
    </source>
</evidence>
<gene>
    <name evidence="7" type="ORF">C8E97_4358</name>
</gene>
<dbReference type="AlphaFoldDB" id="A0A495W2T3"/>
<evidence type="ECO:0000256" key="5">
    <source>
        <dbReference type="SAM" id="Phobius"/>
    </source>
</evidence>
<keyword evidence="7" id="KW-0723">Serine/threonine-protein kinase</keyword>
<evidence type="ECO:0000256" key="4">
    <source>
        <dbReference type="SAM" id="MobiDB-lite"/>
    </source>
</evidence>
<dbReference type="PROSITE" id="PS00108">
    <property type="entry name" value="PROTEIN_KINASE_ST"/>
    <property type="match status" value="1"/>
</dbReference>
<dbReference type="GO" id="GO:0004674">
    <property type="term" value="F:protein serine/threonine kinase activity"/>
    <property type="evidence" value="ECO:0007669"/>
    <property type="project" value="UniProtKB-KW"/>
</dbReference>
<feature type="domain" description="Protein kinase" evidence="6">
    <location>
        <begin position="18"/>
        <end position="268"/>
    </location>
</feature>
<dbReference type="PANTHER" id="PTHR45832">
    <property type="entry name" value="SERINE/THREONINE-PROTEIN KINASE SAMKA-RELATED-RELATED"/>
    <property type="match status" value="1"/>
</dbReference>
<keyword evidence="2" id="KW-0547">Nucleotide-binding</keyword>
<dbReference type="InterPro" id="IPR051931">
    <property type="entry name" value="PAK3-like"/>
</dbReference>
<comment type="caution">
    <text evidence="7">The sequence shown here is derived from an EMBL/GenBank/DDBJ whole genome shotgun (WGS) entry which is preliminary data.</text>
</comment>
<dbReference type="Gene3D" id="1.10.510.10">
    <property type="entry name" value="Transferase(Phosphotransferase) domain 1"/>
    <property type="match status" value="1"/>
</dbReference>
<name>A0A495W2T3_9PSEU</name>
<evidence type="ECO:0000313" key="7">
    <source>
        <dbReference type="EMBL" id="RKT55674.1"/>
    </source>
</evidence>
<dbReference type="InterPro" id="IPR008271">
    <property type="entry name" value="Ser/Thr_kinase_AS"/>
</dbReference>
<feature type="region of interest" description="Disordered" evidence="4">
    <location>
        <begin position="241"/>
        <end position="284"/>
    </location>
</feature>
<feature type="transmembrane region" description="Helical" evidence="5">
    <location>
        <begin position="292"/>
        <end position="313"/>
    </location>
</feature>